<keyword evidence="5" id="KW-1185">Reference proteome</keyword>
<dbReference type="EC" id="3.5.2.7" evidence="4"/>
<dbReference type="Gene3D" id="3.20.20.140">
    <property type="entry name" value="Metal-dependent hydrolases"/>
    <property type="match status" value="1"/>
</dbReference>
<dbReference type="GO" id="GO:0050480">
    <property type="term" value="F:imidazolonepropionase activity"/>
    <property type="evidence" value="ECO:0007669"/>
    <property type="project" value="UniProtKB-EC"/>
</dbReference>
<feature type="region of interest" description="Disordered" evidence="3">
    <location>
        <begin position="41"/>
        <end position="61"/>
    </location>
</feature>
<dbReference type="EMBL" id="JAXCGZ010006239">
    <property type="protein sequence ID" value="KAK7079956.1"/>
    <property type="molecule type" value="Genomic_DNA"/>
</dbReference>
<evidence type="ECO:0000256" key="1">
    <source>
        <dbReference type="ARBA" id="ARBA00022723"/>
    </source>
</evidence>
<dbReference type="GO" id="GO:0019556">
    <property type="term" value="P:L-histidine catabolic process to glutamate and formamide"/>
    <property type="evidence" value="ECO:0007669"/>
    <property type="project" value="InterPro"/>
</dbReference>
<feature type="compositionally biased region" description="Polar residues" evidence="3">
    <location>
        <begin position="44"/>
        <end position="61"/>
    </location>
</feature>
<dbReference type="SUPFAM" id="SSF51556">
    <property type="entry name" value="Metallo-dependent hydrolases"/>
    <property type="match status" value="1"/>
</dbReference>
<evidence type="ECO:0000256" key="2">
    <source>
        <dbReference type="ARBA" id="ARBA00022801"/>
    </source>
</evidence>
<dbReference type="AlphaFoldDB" id="A0AAN9A443"/>
<dbReference type="GO" id="GO:0046872">
    <property type="term" value="F:metal ion binding"/>
    <property type="evidence" value="ECO:0007669"/>
    <property type="project" value="UniProtKB-KW"/>
</dbReference>
<sequence length="197" mass="22101">MKALVQNSNERSWVPGVFKQKCNEPRSYLVEMSKGNLLRRNGSKKFNFTNNNDSGNDASVLQPTVETSVQPGGTETSLKDQTNLTYVRKHLFYNHRGMTAEEATCCVLEEQLPALKAAKDKGELRVDSIDVFCEYNVFDVEQSKRILQAGRKNGLLINFHAEELHPLKSAEVSVVRSIHKTLFAVTINPHYGNGDSD</sequence>
<accession>A0AAN9A443</accession>
<comment type="caution">
    <text evidence="4">The sequence shown here is derived from an EMBL/GenBank/DDBJ whole genome shotgun (WGS) entry which is preliminary data.</text>
</comment>
<dbReference type="InterPro" id="IPR032466">
    <property type="entry name" value="Metal_Hydrolase"/>
</dbReference>
<dbReference type="InterPro" id="IPR005920">
    <property type="entry name" value="HutI"/>
</dbReference>
<name>A0AAN9A443_HALRR</name>
<dbReference type="Proteomes" id="UP001381693">
    <property type="component" value="Unassembled WGS sequence"/>
</dbReference>
<reference evidence="4 5" key="1">
    <citation type="submission" date="2023-11" db="EMBL/GenBank/DDBJ databases">
        <title>Halocaridina rubra genome assembly.</title>
        <authorList>
            <person name="Smith C."/>
        </authorList>
    </citation>
    <scope>NUCLEOTIDE SEQUENCE [LARGE SCALE GENOMIC DNA]</scope>
    <source>
        <strain evidence="4">EP-1</strain>
        <tissue evidence="4">Whole</tissue>
    </source>
</reference>
<gene>
    <name evidence="4" type="primary">AMDHD1_3</name>
    <name evidence="4" type="ORF">SK128_009214</name>
</gene>
<evidence type="ECO:0000313" key="4">
    <source>
        <dbReference type="EMBL" id="KAK7079956.1"/>
    </source>
</evidence>
<evidence type="ECO:0000256" key="3">
    <source>
        <dbReference type="SAM" id="MobiDB-lite"/>
    </source>
</evidence>
<proteinExistence type="predicted"/>
<dbReference type="PANTHER" id="PTHR42752:SF1">
    <property type="entry name" value="IMIDAZOLONEPROPIONASE-RELATED"/>
    <property type="match status" value="1"/>
</dbReference>
<keyword evidence="1" id="KW-0479">Metal-binding</keyword>
<dbReference type="PANTHER" id="PTHR42752">
    <property type="entry name" value="IMIDAZOLONEPROPIONASE"/>
    <property type="match status" value="1"/>
</dbReference>
<organism evidence="4 5">
    <name type="scientific">Halocaridina rubra</name>
    <name type="common">Hawaiian red shrimp</name>
    <dbReference type="NCBI Taxonomy" id="373956"/>
    <lineage>
        <taxon>Eukaryota</taxon>
        <taxon>Metazoa</taxon>
        <taxon>Ecdysozoa</taxon>
        <taxon>Arthropoda</taxon>
        <taxon>Crustacea</taxon>
        <taxon>Multicrustacea</taxon>
        <taxon>Malacostraca</taxon>
        <taxon>Eumalacostraca</taxon>
        <taxon>Eucarida</taxon>
        <taxon>Decapoda</taxon>
        <taxon>Pleocyemata</taxon>
        <taxon>Caridea</taxon>
        <taxon>Atyoidea</taxon>
        <taxon>Atyidae</taxon>
        <taxon>Halocaridina</taxon>
    </lineage>
</organism>
<evidence type="ECO:0000313" key="5">
    <source>
        <dbReference type="Proteomes" id="UP001381693"/>
    </source>
</evidence>
<protein>
    <submittedName>
        <fullName evidence="4">Imidazolonepropionase</fullName>
        <ecNumber evidence="4">3.5.2.7</ecNumber>
    </submittedName>
</protein>
<dbReference type="GO" id="GO:0005737">
    <property type="term" value="C:cytoplasm"/>
    <property type="evidence" value="ECO:0007669"/>
    <property type="project" value="InterPro"/>
</dbReference>
<keyword evidence="2 4" id="KW-0378">Hydrolase</keyword>